<evidence type="ECO:0008006" key="3">
    <source>
        <dbReference type="Google" id="ProtNLM"/>
    </source>
</evidence>
<dbReference type="Proteomes" id="UP000051999">
    <property type="component" value="Unassembled WGS sequence"/>
</dbReference>
<protein>
    <recommendedName>
        <fullName evidence="3">Conjugation-related ATPase</fullName>
    </recommendedName>
</protein>
<evidence type="ECO:0000313" key="2">
    <source>
        <dbReference type="Proteomes" id="UP000051999"/>
    </source>
</evidence>
<sequence>MKTLKQKEISELEAKGYDLGFIARTQPQGNVIPHADYIQIGDTYVTCLRIWKYPPHGLEMFWGVPLVSGDSTYSVISLGTENHDQVVKWLDRSTSEQATRVSGKAKASDNSDAIGAVNDQMTLLNMVKRHGEVLKRTYWRLFVYANTLDELHKRVAKVKQDHTEFSMSAYAEEQLYDFQSVFVPPMSEEKMPNSDHGIPISAYALGGSYLFNHVKLDDPRGTYFGYTKTNGEVMWDPFYRDRKRTRSFFLELGNPGMGKSGFGKKINDDVFSRGAWIRNFDLSHEYEDQTIGQGGIVIPLDSPKFKINLFQVFPTVTSKNGDYVDQASSFDANTEKLKNVLQFLNNKTTDDDLTTLETWITDFYINEELWIKNARKHQNVPPIAELSPEKYPTLSEFVTFIKQAQRNAITNAHAQLPEYKSQSMDRIVNAFSTLLVDHGDLFDGPTLMPALSSTQVIDFDYSGLVQGSKAIFNIQFYQVLSLMSQDIVRNGTYYREALRQKKITTDDIRWYYLNFDEVENVITPRFPFGVEFLAKMMEQMRKNMCAINMIAPTIKDIILDGTSSATDPYVIAVRKIFGLMQIIFNFQTSDVDLPSLRLAYGGSSTHAELQSLTKLRQGEVNANISGDRNIQFTVQLTDEERYRYDGGL</sequence>
<dbReference type="Gene3D" id="3.40.50.300">
    <property type="entry name" value="P-loop containing nucleotide triphosphate hydrolases"/>
    <property type="match status" value="2"/>
</dbReference>
<dbReference type="InterPro" id="IPR027417">
    <property type="entry name" value="P-loop_NTPase"/>
</dbReference>
<gene>
    <name evidence="1" type="ORF">FD35_GL000731</name>
</gene>
<name>A0A0R1RBC5_9LACO</name>
<dbReference type="PATRIC" id="fig|1114972.6.peg.732"/>
<evidence type="ECO:0000313" key="1">
    <source>
        <dbReference type="EMBL" id="KRL54028.1"/>
    </source>
</evidence>
<organism evidence="1 2">
    <name type="scientific">Furfurilactobacillus rossiae DSM 15814</name>
    <dbReference type="NCBI Taxonomy" id="1114972"/>
    <lineage>
        <taxon>Bacteria</taxon>
        <taxon>Bacillati</taxon>
        <taxon>Bacillota</taxon>
        <taxon>Bacilli</taxon>
        <taxon>Lactobacillales</taxon>
        <taxon>Lactobacillaceae</taxon>
        <taxon>Furfurilactobacillus</taxon>
    </lineage>
</organism>
<dbReference type="AlphaFoldDB" id="A0A0R1RBC5"/>
<reference evidence="1 2" key="1">
    <citation type="journal article" date="2015" name="Genome Announc.">
        <title>Expanding the biotechnology potential of lactobacilli through comparative genomics of 213 strains and associated genera.</title>
        <authorList>
            <person name="Sun Z."/>
            <person name="Harris H.M."/>
            <person name="McCann A."/>
            <person name="Guo C."/>
            <person name="Argimon S."/>
            <person name="Zhang W."/>
            <person name="Yang X."/>
            <person name="Jeffery I.B."/>
            <person name="Cooney J.C."/>
            <person name="Kagawa T.F."/>
            <person name="Liu W."/>
            <person name="Song Y."/>
            <person name="Salvetti E."/>
            <person name="Wrobel A."/>
            <person name="Rasinkangas P."/>
            <person name="Parkhill J."/>
            <person name="Rea M.C."/>
            <person name="O'Sullivan O."/>
            <person name="Ritari J."/>
            <person name="Douillard F.P."/>
            <person name="Paul Ross R."/>
            <person name="Yang R."/>
            <person name="Briner A.E."/>
            <person name="Felis G.E."/>
            <person name="de Vos W.M."/>
            <person name="Barrangou R."/>
            <person name="Klaenhammer T.R."/>
            <person name="Caufield P.W."/>
            <person name="Cui Y."/>
            <person name="Zhang H."/>
            <person name="O'Toole P.W."/>
        </authorList>
    </citation>
    <scope>NUCLEOTIDE SEQUENCE [LARGE SCALE GENOMIC DNA]</scope>
    <source>
        <strain evidence="1 2">DSM 15814</strain>
    </source>
</reference>
<keyword evidence="2" id="KW-1185">Reference proteome</keyword>
<comment type="caution">
    <text evidence="1">The sequence shown here is derived from an EMBL/GenBank/DDBJ whole genome shotgun (WGS) entry which is preliminary data.</text>
</comment>
<dbReference type="RefSeq" id="WP_017262394.1">
    <property type="nucleotide sequence ID" value="NZ_AUAW01000013.1"/>
</dbReference>
<dbReference type="STRING" id="1114972.FD35_GL000731"/>
<dbReference type="SUPFAM" id="SSF52540">
    <property type="entry name" value="P-loop containing nucleoside triphosphate hydrolases"/>
    <property type="match status" value="1"/>
</dbReference>
<dbReference type="eggNOG" id="COG3451">
    <property type="taxonomic scope" value="Bacteria"/>
</dbReference>
<accession>A0A0R1RBC5</accession>
<proteinExistence type="predicted"/>
<dbReference type="EMBL" id="AZFF01000012">
    <property type="protein sequence ID" value="KRL54028.1"/>
    <property type="molecule type" value="Genomic_DNA"/>
</dbReference>